<name>A0ACB8Z7K0_ARCLA</name>
<gene>
    <name evidence="1" type="ORF">L6452_33066</name>
</gene>
<organism evidence="1 2">
    <name type="scientific">Arctium lappa</name>
    <name type="common">Greater burdock</name>
    <name type="synonym">Lappa major</name>
    <dbReference type="NCBI Taxonomy" id="4217"/>
    <lineage>
        <taxon>Eukaryota</taxon>
        <taxon>Viridiplantae</taxon>
        <taxon>Streptophyta</taxon>
        <taxon>Embryophyta</taxon>
        <taxon>Tracheophyta</taxon>
        <taxon>Spermatophyta</taxon>
        <taxon>Magnoliopsida</taxon>
        <taxon>eudicotyledons</taxon>
        <taxon>Gunneridae</taxon>
        <taxon>Pentapetalae</taxon>
        <taxon>asterids</taxon>
        <taxon>campanulids</taxon>
        <taxon>Asterales</taxon>
        <taxon>Asteraceae</taxon>
        <taxon>Carduoideae</taxon>
        <taxon>Cardueae</taxon>
        <taxon>Arctiinae</taxon>
        <taxon>Arctium</taxon>
    </lineage>
</organism>
<sequence>MAGDDGNKTNKDDDIRVDTNSPYYLHASDYPRQMHVNDVLTDENYGDWAQEMKNFLFAKNKMGFVDGTIKTPRENSPEYMTWMRCDAMIKGWLTTAMEKTIRSSVKYANTAAEIWADLEERFGKESAPRAYELKQTLTMTQQDGNSISAYYTKMQGLWDEIQSVSPIPRCSCGKCTCDLGKRLNEAKEKERLYEFLMGLDGVFSTIRTQILASKPTPTLGTAYHLVSEDEQQRVISTTRKPTPEAAAFQSFSQNRRAVPNDLIAQRNKGTMKDTRHNNGEETEQCTFCGKNGHNREGCFKKIGYPEWWPGKGKKEKGRPKAAWVDAESSPIPGLTSEQYQKLIKHFSNERNNTTDGMTSTANMAGNIDKDETWIVDTGVTEHMTGNDILLEDKVGTNGETPVVIPNGDYIPVKGRGSSMLPNGIKIAKVLYIPKFKCNLLSVSRLTKDLHCALTFFPDFFVAQDLRTRSLIGAGQCDGGLYRMGSVARKALTTTLDVFMWHKRLGHASEANFIKTSECFDLLHCDVWGSYRTPSLSGARYFLTIVDDFSRAVWVFLIKHKYEASSHLVNFCNMVKTQFGKDVKRIRSDNGGEFTSGSMTDFYAQRGIILETTCSHTPQQNGVVERKHRHLLEMARSLKFEASLPTKFWGECVMTAAYIIDRLPSKVIGFKTPFEILFKQKPSYEHMKVFGCLAYVRNTETKGDKFELRGRPGVFVGYPLGKKGYSVYDLSENKIITSRDVRFVEQIFPFAAAETQRNEDKGDGEEFFDKLCDDDISPDDIGEENLGGDDTEVEADNDVGQNENHLITEPEVVTETEPEVQSAIPQDYGQREKRVRAQPRRFEDFVVNLPPSIDPTHAAHEQESSTVHPIANHISYKNFSKKHKDFLSAIGSNDEPKHFRQAAQHEKWREAMQKEIRALEENGTWTLEELPDGKRAIDSKWVYKIKYKPDGEIERYKARLVAKGFTQLEGIDFHDTFAPVAKLVTVRTLLTIATKRSWIIHQLDVNNAFLHGDLDEEVYMKIPEGFANANETRVCRLRKSLYGLRQASRNWYQKFTAALTSLNFKQTHADADLFIYEKDEVFIAALIYVDDVVITGNSAAKIQETKDFLNKKFSIKDLGPLKYFLGIEVARTPDGMVLSQRKYTLDILSDSGMLGCKPSSFPMEQNLQLDHCDGSPQVEASRYRRLIGRLLYLQATRPDIAYAVNMLSQFVSDPRQKHMEAATRVLRYLKGTPGQGIFIPKEGGTKLVAYCDSDWLGCAFTRRSRTGYLVLLGGTPISWKTKKQTLVSRSSAEAEYRAMANAVSEILWLRWLLQVLRVAPTEATPIFCDNQAARHIANNPVFHERTKHVEMDCYFVRERVESGEIQPMCVHTKDQIADAFTKALGTDRLQGLLGKLGIRNLHAPT</sequence>
<reference evidence="1 2" key="2">
    <citation type="journal article" date="2022" name="Mol. Ecol. Resour.">
        <title>The genomes of chicory, endive, great burdock and yacon provide insights into Asteraceae paleo-polyploidization history and plant inulin production.</title>
        <authorList>
            <person name="Fan W."/>
            <person name="Wang S."/>
            <person name="Wang H."/>
            <person name="Wang A."/>
            <person name="Jiang F."/>
            <person name="Liu H."/>
            <person name="Zhao H."/>
            <person name="Xu D."/>
            <person name="Zhang Y."/>
        </authorList>
    </citation>
    <scope>NUCLEOTIDE SEQUENCE [LARGE SCALE GENOMIC DNA]</scope>
    <source>
        <strain evidence="2">cv. Niubang</strain>
    </source>
</reference>
<dbReference type="EMBL" id="CM042057">
    <property type="protein sequence ID" value="KAI3693234.1"/>
    <property type="molecule type" value="Genomic_DNA"/>
</dbReference>
<reference evidence="2" key="1">
    <citation type="journal article" date="2022" name="Mol. Ecol. Resour.">
        <title>The genomes of chicory, endive, great burdock and yacon provide insights into Asteraceae palaeo-polyploidization history and plant inulin production.</title>
        <authorList>
            <person name="Fan W."/>
            <person name="Wang S."/>
            <person name="Wang H."/>
            <person name="Wang A."/>
            <person name="Jiang F."/>
            <person name="Liu H."/>
            <person name="Zhao H."/>
            <person name="Xu D."/>
            <person name="Zhang Y."/>
        </authorList>
    </citation>
    <scope>NUCLEOTIDE SEQUENCE [LARGE SCALE GENOMIC DNA]</scope>
    <source>
        <strain evidence="2">cv. Niubang</strain>
    </source>
</reference>
<dbReference type="Proteomes" id="UP001055879">
    <property type="component" value="Linkage Group LG11"/>
</dbReference>
<accession>A0ACB8Z7K0</accession>
<comment type="caution">
    <text evidence="1">The sequence shown here is derived from an EMBL/GenBank/DDBJ whole genome shotgun (WGS) entry which is preliminary data.</text>
</comment>
<keyword evidence="2" id="KW-1185">Reference proteome</keyword>
<proteinExistence type="predicted"/>
<evidence type="ECO:0000313" key="2">
    <source>
        <dbReference type="Proteomes" id="UP001055879"/>
    </source>
</evidence>
<protein>
    <submittedName>
        <fullName evidence="1">Uncharacterized protein</fullName>
    </submittedName>
</protein>
<evidence type="ECO:0000313" key="1">
    <source>
        <dbReference type="EMBL" id="KAI3693234.1"/>
    </source>
</evidence>